<dbReference type="EC" id="2.7.13.3" evidence="2"/>
<dbReference type="Gene3D" id="3.30.565.10">
    <property type="entry name" value="Histidine kinase-like ATPase, C-terminal domain"/>
    <property type="match status" value="1"/>
</dbReference>
<dbReference type="InterPro" id="IPR003594">
    <property type="entry name" value="HATPase_dom"/>
</dbReference>
<evidence type="ECO:0000256" key="5">
    <source>
        <dbReference type="PROSITE-ProRule" id="PRU00169"/>
    </source>
</evidence>
<dbReference type="InterPro" id="IPR001789">
    <property type="entry name" value="Sig_transdc_resp-reg_receiver"/>
</dbReference>
<evidence type="ECO:0000259" key="7">
    <source>
        <dbReference type="PROSITE" id="PS50110"/>
    </source>
</evidence>
<feature type="modified residue" description="4-aspartylphosphate" evidence="5">
    <location>
        <position position="55"/>
    </location>
</feature>
<dbReference type="OrthoDB" id="5291616at2"/>
<evidence type="ECO:0000256" key="3">
    <source>
        <dbReference type="ARBA" id="ARBA00022553"/>
    </source>
</evidence>
<evidence type="ECO:0000256" key="1">
    <source>
        <dbReference type="ARBA" id="ARBA00000085"/>
    </source>
</evidence>
<feature type="domain" description="Response regulatory" evidence="7">
    <location>
        <begin position="5"/>
        <end position="120"/>
    </location>
</feature>
<evidence type="ECO:0000256" key="4">
    <source>
        <dbReference type="ARBA" id="ARBA00023012"/>
    </source>
</evidence>
<dbReference type="AlphaFoldDB" id="A0A1J5MZ86"/>
<evidence type="ECO:0000259" key="6">
    <source>
        <dbReference type="PROSITE" id="PS50109"/>
    </source>
</evidence>
<dbReference type="Gene3D" id="3.40.50.2300">
    <property type="match status" value="2"/>
</dbReference>
<dbReference type="InterPro" id="IPR011006">
    <property type="entry name" value="CheY-like_superfamily"/>
</dbReference>
<dbReference type="PANTHER" id="PTHR45339:SF1">
    <property type="entry name" value="HYBRID SIGNAL TRANSDUCTION HISTIDINE KINASE J"/>
    <property type="match status" value="1"/>
</dbReference>
<keyword evidence="9" id="KW-1185">Reference proteome</keyword>
<dbReference type="PROSITE" id="PS50109">
    <property type="entry name" value="HIS_KIN"/>
    <property type="match status" value="1"/>
</dbReference>
<dbReference type="Pfam" id="PF00072">
    <property type="entry name" value="Response_reg"/>
    <property type="match status" value="2"/>
</dbReference>
<gene>
    <name evidence="8" type="primary">luxQ_1</name>
    <name evidence="8" type="ORF">BerOc1_00300</name>
</gene>
<dbReference type="Pfam" id="PF00512">
    <property type="entry name" value="HisKA"/>
    <property type="match status" value="1"/>
</dbReference>
<dbReference type="SMART" id="SM00388">
    <property type="entry name" value="HisKA"/>
    <property type="match status" value="1"/>
</dbReference>
<accession>A0A1J5MZ86</accession>
<comment type="catalytic activity">
    <reaction evidence="1">
        <text>ATP + protein L-histidine = ADP + protein N-phospho-L-histidine.</text>
        <dbReference type="EC" id="2.7.13.3"/>
    </reaction>
</comment>
<keyword evidence="3 5" id="KW-0597">Phosphoprotein</keyword>
<evidence type="ECO:0000313" key="9">
    <source>
        <dbReference type="Proteomes" id="UP000181901"/>
    </source>
</evidence>
<reference evidence="8 9" key="1">
    <citation type="submission" date="2015-09" db="EMBL/GenBank/DDBJ databases">
        <title>Genome of Desulfovibrio dechloracetivorans BerOc1, a mercury methylating strain isolated from highly hydrocarbons and metals contaminated coastal sediments.</title>
        <authorList>
            <person name="Goni Urriza M."/>
            <person name="Gassie C."/>
            <person name="Bouchez O."/>
            <person name="Klopp C."/>
            <person name="Ranchou-Peyruse A."/>
            <person name="Remy G."/>
        </authorList>
    </citation>
    <scope>NUCLEOTIDE SEQUENCE [LARGE SCALE GENOMIC DNA]</scope>
    <source>
        <strain evidence="8 9">BerOc1</strain>
    </source>
</reference>
<dbReference type="Proteomes" id="UP000181901">
    <property type="component" value="Unassembled WGS sequence"/>
</dbReference>
<dbReference type="InterPro" id="IPR005467">
    <property type="entry name" value="His_kinase_dom"/>
</dbReference>
<name>A0A1J5MZ86_9BACT</name>
<dbReference type="InterPro" id="IPR036890">
    <property type="entry name" value="HATPase_C_sf"/>
</dbReference>
<dbReference type="InterPro" id="IPR003661">
    <property type="entry name" value="HisK_dim/P_dom"/>
</dbReference>
<dbReference type="CDD" id="cd17534">
    <property type="entry name" value="REC_DC-like"/>
    <property type="match status" value="1"/>
</dbReference>
<dbReference type="SUPFAM" id="SSF47384">
    <property type="entry name" value="Homodimeric domain of signal transducing histidine kinase"/>
    <property type="match status" value="1"/>
</dbReference>
<dbReference type="CDD" id="cd16922">
    <property type="entry name" value="HATPase_EvgS-ArcB-TorS-like"/>
    <property type="match status" value="1"/>
</dbReference>
<dbReference type="SMART" id="SM00448">
    <property type="entry name" value="REC"/>
    <property type="match status" value="2"/>
</dbReference>
<dbReference type="Pfam" id="PF02518">
    <property type="entry name" value="HATPase_c"/>
    <property type="match status" value="1"/>
</dbReference>
<feature type="domain" description="Histidine kinase" evidence="6">
    <location>
        <begin position="149"/>
        <end position="376"/>
    </location>
</feature>
<dbReference type="InterPro" id="IPR036097">
    <property type="entry name" value="HisK_dim/P_sf"/>
</dbReference>
<dbReference type="CDD" id="cd00082">
    <property type="entry name" value="HisKA"/>
    <property type="match status" value="1"/>
</dbReference>
<dbReference type="PRINTS" id="PR00344">
    <property type="entry name" value="BCTRLSENSOR"/>
</dbReference>
<keyword evidence="8" id="KW-0418">Kinase</keyword>
<dbReference type="RefSeq" id="WP_071543953.1">
    <property type="nucleotide sequence ID" value="NZ_LKAQ01000001.1"/>
</dbReference>
<dbReference type="Gene3D" id="1.10.287.130">
    <property type="match status" value="1"/>
</dbReference>
<proteinExistence type="predicted"/>
<dbReference type="InterPro" id="IPR004358">
    <property type="entry name" value="Sig_transdc_His_kin-like_C"/>
</dbReference>
<keyword evidence="8" id="KW-0808">Transferase</keyword>
<feature type="modified residue" description="4-aspartylphosphate" evidence="5">
    <location>
        <position position="448"/>
    </location>
</feature>
<dbReference type="CDD" id="cd17546">
    <property type="entry name" value="REC_hyHK_CKI1_RcsC-like"/>
    <property type="match status" value="1"/>
</dbReference>
<dbReference type="SUPFAM" id="SSF52172">
    <property type="entry name" value="CheY-like"/>
    <property type="match status" value="2"/>
</dbReference>
<dbReference type="EMBL" id="LKAQ01000001">
    <property type="protein sequence ID" value="OIQ51837.1"/>
    <property type="molecule type" value="Genomic_DNA"/>
</dbReference>
<comment type="caution">
    <text evidence="8">The sequence shown here is derived from an EMBL/GenBank/DDBJ whole genome shotgun (WGS) entry which is preliminary data.</text>
</comment>
<dbReference type="SUPFAM" id="SSF55874">
    <property type="entry name" value="ATPase domain of HSP90 chaperone/DNA topoisomerase II/histidine kinase"/>
    <property type="match status" value="1"/>
</dbReference>
<organism evidence="8 9">
    <name type="scientific">Pseudodesulfovibrio hydrargyri</name>
    <dbReference type="NCBI Taxonomy" id="2125990"/>
    <lineage>
        <taxon>Bacteria</taxon>
        <taxon>Pseudomonadati</taxon>
        <taxon>Thermodesulfobacteriota</taxon>
        <taxon>Desulfovibrionia</taxon>
        <taxon>Desulfovibrionales</taxon>
        <taxon>Desulfovibrionaceae</taxon>
    </lineage>
</organism>
<protein>
    <recommendedName>
        <fullName evidence="2">histidine kinase</fullName>
        <ecNumber evidence="2">2.7.13.3</ecNumber>
    </recommendedName>
</protein>
<sequence length="521" mass="56430">MPTNKILVVEDDAVAQLDIKLALERAGYGVLAMTGSGEEALVLADRLAPDIVLMDIMLEGEMDGLEAAGEMRNRFDIPVIYLTVVVDEETLQWAKVTGPFGYLVKPVDHIELRAAIELGLYKHQMERELRKAKLAAEAASRAKASFLATVSHELRTPMTGVLGMTELLLMSDLGEPYRENVRLIKESSMGLLSVLNQIIDYSKLETSSLTARVMDFRLEDLITGILSQHRRPAAAKGVSLNYSLDPAIPDWVRGDPAKLRQVVGNLIANGVKFTPEGQVLVDVSMAEKGDCADQGEGALAVQILIRDTGVGIPSDKLDEIFESFKQGEDHLHHSSGGLGLGLAIAGRLVEFLGGCLRCSSEEGKGSVFSVSVPLEYSPYETSSPSASVLGVDSPLKGVRILVAEDDLVNQRYLVRLLEKMGCAVTLAETGAQAVEALKESSFDLVLMDVEMPVMDGIEATRRIRDPETGCLDPAVPIVALTARAMWGDEQRCIHAGMDDYLSKPVDVDTVAAIIQSTLKKE</sequence>
<dbReference type="SMART" id="SM00387">
    <property type="entry name" value="HATPase_c"/>
    <property type="match status" value="1"/>
</dbReference>
<keyword evidence="4" id="KW-0902">Two-component regulatory system</keyword>
<dbReference type="PANTHER" id="PTHR45339">
    <property type="entry name" value="HYBRID SIGNAL TRANSDUCTION HISTIDINE KINASE J"/>
    <property type="match status" value="1"/>
</dbReference>
<feature type="domain" description="Response regulatory" evidence="7">
    <location>
        <begin position="399"/>
        <end position="518"/>
    </location>
</feature>
<evidence type="ECO:0000313" key="8">
    <source>
        <dbReference type="EMBL" id="OIQ51837.1"/>
    </source>
</evidence>
<evidence type="ECO:0000256" key="2">
    <source>
        <dbReference type="ARBA" id="ARBA00012438"/>
    </source>
</evidence>
<dbReference type="PROSITE" id="PS50110">
    <property type="entry name" value="RESPONSE_REGULATORY"/>
    <property type="match status" value="2"/>
</dbReference>
<dbReference type="GO" id="GO:0000155">
    <property type="term" value="F:phosphorelay sensor kinase activity"/>
    <property type="evidence" value="ECO:0007669"/>
    <property type="project" value="InterPro"/>
</dbReference>